<feature type="transmembrane region" description="Helical" evidence="1">
    <location>
        <begin position="21"/>
        <end position="42"/>
    </location>
</feature>
<evidence type="ECO:0000256" key="1">
    <source>
        <dbReference type="SAM" id="Phobius"/>
    </source>
</evidence>
<protein>
    <recommendedName>
        <fullName evidence="3">Type IV pilus assembly protein PilV</fullName>
    </recommendedName>
</protein>
<keyword evidence="1" id="KW-1133">Transmembrane helix</keyword>
<keyword evidence="1" id="KW-0472">Membrane</keyword>
<organism evidence="2">
    <name type="scientific">Stigmatella aurantiaca Sg a15</name>
    <dbReference type="NCBI Taxonomy" id="675526"/>
    <lineage>
        <taxon>Bacteria</taxon>
        <taxon>Pseudomonadati</taxon>
        <taxon>Myxococcota</taxon>
        <taxon>Myxococcia</taxon>
        <taxon>Myxococcales</taxon>
        <taxon>Cystobacterineae</taxon>
        <taxon>Archangiaceae</taxon>
        <taxon>Stigmatella</taxon>
    </lineage>
</organism>
<sequence>MKASRLLPFRPSRRGTTIIEAMAAMLVFVVGILGVMQMNVLASGQNTLALHQTTASRIARDLADAFERLPYNHPAFVDSGVSLDGCCEGNPNAFDDIQNETGLIRLENAIAAAGSRPLFSAADATRLAEGLNTANNEQFYTVAWRSRLVPNTGVVQSEQGKLDSLRILIMVRFPTSGGFRQVNFWTIKYVPEQVCAGTCTEMEL</sequence>
<dbReference type="EMBL" id="MH908869">
    <property type="protein sequence ID" value="AYM52273.1"/>
    <property type="molecule type" value="Genomic_DNA"/>
</dbReference>
<evidence type="ECO:0008006" key="3">
    <source>
        <dbReference type="Google" id="ProtNLM"/>
    </source>
</evidence>
<evidence type="ECO:0000313" key="2">
    <source>
        <dbReference type="EMBL" id="AYM52273.1"/>
    </source>
</evidence>
<proteinExistence type="predicted"/>
<dbReference type="AlphaFoldDB" id="A0A3S7UU58"/>
<keyword evidence="1" id="KW-0812">Transmembrane</keyword>
<reference evidence="2" key="1">
    <citation type="journal article" date="2018" name="J. Ind. Microbiol. Biotechnol.">
        <title>Genome mining reveals uncommon alkylpyrones as type III PKS products from myxobacteria.</title>
        <authorList>
            <person name="Hug J.J."/>
            <person name="Panter F."/>
            <person name="Krug D."/>
            <person name="Muller R."/>
        </authorList>
    </citation>
    <scope>NUCLEOTIDE SEQUENCE</scope>
    <source>
        <strain evidence="2">Sg a15</strain>
    </source>
</reference>
<accession>A0A3S7UU58</accession>
<name>A0A3S7UU58_STIAU</name>